<feature type="compositionally biased region" description="Basic and acidic residues" evidence="1">
    <location>
        <begin position="71"/>
        <end position="93"/>
    </location>
</feature>
<evidence type="ECO:0000256" key="1">
    <source>
        <dbReference type="SAM" id="MobiDB-lite"/>
    </source>
</evidence>
<name>A0A369JF98_HYPMA</name>
<keyword evidence="3" id="KW-1185">Reference proteome</keyword>
<organism evidence="2 3">
    <name type="scientific">Hypsizygus marmoreus</name>
    <name type="common">White beech mushroom</name>
    <name type="synonym">Agaricus marmoreus</name>
    <dbReference type="NCBI Taxonomy" id="39966"/>
    <lineage>
        <taxon>Eukaryota</taxon>
        <taxon>Fungi</taxon>
        <taxon>Dikarya</taxon>
        <taxon>Basidiomycota</taxon>
        <taxon>Agaricomycotina</taxon>
        <taxon>Agaricomycetes</taxon>
        <taxon>Agaricomycetidae</taxon>
        <taxon>Agaricales</taxon>
        <taxon>Tricholomatineae</taxon>
        <taxon>Lyophyllaceae</taxon>
        <taxon>Hypsizygus</taxon>
    </lineage>
</organism>
<gene>
    <name evidence="2" type="ORF">Hypma_013015</name>
</gene>
<comment type="caution">
    <text evidence="2">The sequence shown here is derived from an EMBL/GenBank/DDBJ whole genome shotgun (WGS) entry which is preliminary data.</text>
</comment>
<proteinExistence type="predicted"/>
<dbReference type="EMBL" id="LUEZ02000071">
    <property type="protein sequence ID" value="RDB19870.1"/>
    <property type="molecule type" value="Genomic_DNA"/>
</dbReference>
<evidence type="ECO:0000313" key="2">
    <source>
        <dbReference type="EMBL" id="RDB19870.1"/>
    </source>
</evidence>
<sequence>MYKTNNSTSRTRRCRRQRQRLRDEARWRIHRSGICVAVNRESVRTRNAYIAGLNMRDSESNRLWGLNDPSSIHDRHDPDAVLHLGSERRKVTV</sequence>
<reference evidence="2" key="1">
    <citation type="submission" date="2018-04" db="EMBL/GenBank/DDBJ databases">
        <title>Whole genome sequencing of Hypsizygus marmoreus.</title>
        <authorList>
            <person name="Choi I.-G."/>
            <person name="Min B."/>
            <person name="Kim J.-G."/>
            <person name="Kim S."/>
            <person name="Oh Y.-L."/>
            <person name="Kong W.-S."/>
            <person name="Park H."/>
            <person name="Jeong J."/>
            <person name="Song E.-S."/>
        </authorList>
    </citation>
    <scope>NUCLEOTIDE SEQUENCE [LARGE SCALE GENOMIC DNA]</scope>
    <source>
        <strain evidence="2">51987-8</strain>
    </source>
</reference>
<evidence type="ECO:0000313" key="3">
    <source>
        <dbReference type="Proteomes" id="UP000076154"/>
    </source>
</evidence>
<dbReference type="InParanoid" id="A0A369JF98"/>
<protein>
    <submittedName>
        <fullName evidence="2">Uncharacterized protein</fullName>
    </submittedName>
</protein>
<accession>A0A369JF98</accession>
<dbReference type="Proteomes" id="UP000076154">
    <property type="component" value="Unassembled WGS sequence"/>
</dbReference>
<feature type="region of interest" description="Disordered" evidence="1">
    <location>
        <begin position="66"/>
        <end position="93"/>
    </location>
</feature>
<dbReference type="AlphaFoldDB" id="A0A369JF98"/>